<feature type="compositionally biased region" description="Basic and acidic residues" evidence="1">
    <location>
        <begin position="212"/>
        <end position="224"/>
    </location>
</feature>
<name>A0A8C5KHR3_JACJA</name>
<evidence type="ECO:0000313" key="3">
    <source>
        <dbReference type="Proteomes" id="UP000694385"/>
    </source>
</evidence>
<feature type="region of interest" description="Disordered" evidence="1">
    <location>
        <begin position="208"/>
        <end position="253"/>
    </location>
</feature>
<feature type="compositionally biased region" description="Basic and acidic residues" evidence="1">
    <location>
        <begin position="244"/>
        <end position="253"/>
    </location>
</feature>
<feature type="region of interest" description="Disordered" evidence="1">
    <location>
        <begin position="416"/>
        <end position="523"/>
    </location>
</feature>
<evidence type="ECO:0000256" key="1">
    <source>
        <dbReference type="SAM" id="MobiDB-lite"/>
    </source>
</evidence>
<evidence type="ECO:0000313" key="2">
    <source>
        <dbReference type="Ensembl" id="ENSJJAP00000010355.1"/>
    </source>
</evidence>
<dbReference type="OMA" id="WTTSDWA"/>
<dbReference type="PANTHER" id="PTHR22435:SF0">
    <property type="entry name" value="PROTEIN BNIP5"/>
    <property type="match status" value="1"/>
</dbReference>
<feature type="region of interest" description="Disordered" evidence="1">
    <location>
        <begin position="1"/>
        <end position="110"/>
    </location>
</feature>
<dbReference type="InterPro" id="IPR031362">
    <property type="entry name" value="BNIP5"/>
</dbReference>
<dbReference type="PANTHER" id="PTHR22435">
    <property type="entry name" value="CHROMOSOME 6 OPEN READING FRAME 222"/>
    <property type="match status" value="1"/>
</dbReference>
<proteinExistence type="predicted"/>
<feature type="compositionally biased region" description="Basic and acidic residues" evidence="1">
    <location>
        <begin position="124"/>
        <end position="160"/>
    </location>
</feature>
<feature type="compositionally biased region" description="Low complexity" evidence="1">
    <location>
        <begin position="66"/>
        <end position="86"/>
    </location>
</feature>
<gene>
    <name evidence="2" type="primary">Bnip5</name>
</gene>
<dbReference type="Ensembl" id="ENSJJAT00000016812.1">
    <property type="protein sequence ID" value="ENSJJAP00000010355.1"/>
    <property type="gene ID" value="ENSJJAG00000013964.1"/>
</dbReference>
<dbReference type="Pfam" id="PF15661">
    <property type="entry name" value="CF222"/>
    <property type="match status" value="1"/>
</dbReference>
<sequence>RETSSLGQGGMPQQTRCRCGLMETPRGSKKTQSLDRSQPLRQGPESRNCWHRSLPSSRRALRRAASDGAARPGGAALPVEAAALPLEEVRHSLPSQQGPQEDPKKDKMPSWLKAVVNFLLMRTGLEEPTEKARRRPKGTEEPTEPREEPAIRMKAQDKRTSQRKRGHGKPGAEEPKGVQGLGARGQEDALPTLPMATCAKEMDLGLARRGRPRLELPHTARIEGGDAGPSDGSSQAVGPSSEEDLGKPDPDEVIRRIVELLKKAGDHLEEEQGQAPLREVTSQNPTPGSRRKSQEKRSSLKKAFSFRKPGLEELRRTGPADAPSPETRPPKRPGFLPLCVGGHRTCSTSSSSEAPSLHEVLSPDDDGPRPSERPTQGGCQRPSELPDRASESSECPVSWGNLPPRVQEAEVALESLAPACRRKSQERKSSFRRAFSHKKHSSKESKRMEAAEASRSVGPEARPPRKHSFLPLCVGGHRASVPSSDPEDLEFREPAAALGAQAAAGLEAASPAGSHTPDEEPWLEGAPESKELMIHRLVALLLEVDGELGNQIRRHPSFKRFLYKFSDASLRKLVTVLYEQKARVPKGDGSLANSPSPCAFGLLNKFSGSHGCAICSLMRSRGQYSGHSYAHFLSRKTQLDRQSPD</sequence>
<organism evidence="2 3">
    <name type="scientific">Jaculus jaculus</name>
    <name type="common">Lesser Egyptian jerboa</name>
    <dbReference type="NCBI Taxonomy" id="51337"/>
    <lineage>
        <taxon>Eukaryota</taxon>
        <taxon>Metazoa</taxon>
        <taxon>Chordata</taxon>
        <taxon>Craniata</taxon>
        <taxon>Vertebrata</taxon>
        <taxon>Euteleostomi</taxon>
        <taxon>Mammalia</taxon>
        <taxon>Eutheria</taxon>
        <taxon>Euarchontoglires</taxon>
        <taxon>Glires</taxon>
        <taxon>Rodentia</taxon>
        <taxon>Myomorpha</taxon>
        <taxon>Dipodoidea</taxon>
        <taxon>Dipodidae</taxon>
        <taxon>Dipodinae</taxon>
        <taxon>Jaculus</taxon>
    </lineage>
</organism>
<dbReference type="Proteomes" id="UP000694385">
    <property type="component" value="Unassembled WGS sequence"/>
</dbReference>
<dbReference type="AlphaFoldDB" id="A0A8C5KHR3"/>
<feature type="compositionally biased region" description="Basic and acidic residues" evidence="1">
    <location>
        <begin position="309"/>
        <end position="318"/>
    </location>
</feature>
<feature type="region of interest" description="Disordered" evidence="1">
    <location>
        <begin position="265"/>
        <end position="403"/>
    </location>
</feature>
<keyword evidence="3" id="KW-1185">Reference proteome</keyword>
<reference evidence="2" key="1">
    <citation type="submission" date="2025-08" db="UniProtKB">
        <authorList>
            <consortium name="Ensembl"/>
        </authorList>
    </citation>
    <scope>IDENTIFICATION</scope>
</reference>
<feature type="compositionally biased region" description="Basic and acidic residues" evidence="1">
    <location>
        <begin position="442"/>
        <end position="452"/>
    </location>
</feature>
<feature type="compositionally biased region" description="Polar residues" evidence="1">
    <location>
        <begin position="30"/>
        <end position="40"/>
    </location>
</feature>
<reference evidence="2" key="2">
    <citation type="submission" date="2025-09" db="UniProtKB">
        <authorList>
            <consortium name="Ensembl"/>
        </authorList>
    </citation>
    <scope>IDENTIFICATION</scope>
</reference>
<feature type="compositionally biased region" description="Polar residues" evidence="1">
    <location>
        <begin position="1"/>
        <end position="16"/>
    </location>
</feature>
<accession>A0A8C5KHR3</accession>
<feature type="compositionally biased region" description="Low complexity" evidence="1">
    <location>
        <begin position="494"/>
        <end position="514"/>
    </location>
</feature>
<feature type="region of interest" description="Disordered" evidence="1">
    <location>
        <begin position="122"/>
        <end position="193"/>
    </location>
</feature>
<dbReference type="GeneTree" id="ENSGT00390000001176"/>
<protein>
    <submittedName>
        <fullName evidence="2">BCL2 interacting protein 5</fullName>
    </submittedName>
</protein>
<feature type="compositionally biased region" description="Basic residues" evidence="1">
    <location>
        <begin position="420"/>
        <end position="441"/>
    </location>
</feature>